<organism evidence="4 5">
    <name type="scientific">Streblomastix strix</name>
    <dbReference type="NCBI Taxonomy" id="222440"/>
    <lineage>
        <taxon>Eukaryota</taxon>
        <taxon>Metamonada</taxon>
        <taxon>Preaxostyla</taxon>
        <taxon>Oxymonadida</taxon>
        <taxon>Streblomastigidae</taxon>
        <taxon>Streblomastix</taxon>
    </lineage>
</organism>
<sequence length="551" mass="64200">MTQLGVTVVLLNILKNIQNFPAISQANDNQNWQQKPQILQGMAANHVGASYSSNFWAQFRDIYTQELLQDVRPRGFFTMNEVMLQIDIRYHITRLIRSKRSSNFAVQNQGSHIIICATVSPGQRSPPPFIIIDNLLSIPRELQNIADSEQAIFSVSKSGWINQDIFLQYIQMFSKWTYKQREHKYFEKDEPELMIIHGYISRKSDLIHELCMNEKTRVVTLTGALTSLLQPLDVAVFTPFRTYQSKQMGKQFDAVKMKSHIVFVRLTAEQKRRMVVHCAIDAIQQSKTSMIRENAFISTGFYPCNTNKPIFRDEIVKFDEDPKYANRRHPLNSAQSARVLVTPKKRKRDELQQDANIEEQGNPDSTQNEKGQKKRRLNDNSTQINKSNQSFDSEMNSKIKQISEQQCENNEFDKNIYRKNRANVPKAQRNDDLKTLIRKVQEEGARHQLRHRHLSAITIRQDACNYMLQHRQLYEDSFIADEETLEQYVAKMKNDGEYDDQRIFGAICDLYNIKIRIRMPGNIEFEDGKEGKPVIELGYVGHIHYVSIRRD</sequence>
<gene>
    <name evidence="4" type="ORF">EZS28_029193</name>
</gene>
<dbReference type="SUPFAM" id="SSF54001">
    <property type="entry name" value="Cysteine proteinases"/>
    <property type="match status" value="1"/>
</dbReference>
<feature type="compositionally biased region" description="Polar residues" evidence="1">
    <location>
        <begin position="379"/>
        <end position="406"/>
    </location>
</feature>
<dbReference type="Pfam" id="PF03184">
    <property type="entry name" value="DDE_1"/>
    <property type="match status" value="1"/>
</dbReference>
<evidence type="ECO:0000313" key="4">
    <source>
        <dbReference type="EMBL" id="KAA6375280.1"/>
    </source>
</evidence>
<dbReference type="OrthoDB" id="8191755at2759"/>
<dbReference type="Gene3D" id="3.90.70.80">
    <property type="match status" value="1"/>
</dbReference>
<evidence type="ECO:0000313" key="5">
    <source>
        <dbReference type="Proteomes" id="UP000324800"/>
    </source>
</evidence>
<name>A0A5J4UYK4_9EUKA</name>
<protein>
    <submittedName>
        <fullName evidence="4">Uncharacterized protein</fullName>
    </submittedName>
</protein>
<dbReference type="InterPro" id="IPR004875">
    <property type="entry name" value="DDE_SF_endonuclease_dom"/>
</dbReference>
<proteinExistence type="predicted"/>
<evidence type="ECO:0000259" key="2">
    <source>
        <dbReference type="Pfam" id="PF02338"/>
    </source>
</evidence>
<evidence type="ECO:0000259" key="3">
    <source>
        <dbReference type="Pfam" id="PF03184"/>
    </source>
</evidence>
<reference evidence="4 5" key="1">
    <citation type="submission" date="2019-03" db="EMBL/GenBank/DDBJ databases">
        <title>Single cell metagenomics reveals metabolic interactions within the superorganism composed of flagellate Streblomastix strix and complex community of Bacteroidetes bacteria on its surface.</title>
        <authorList>
            <person name="Treitli S.C."/>
            <person name="Kolisko M."/>
            <person name="Husnik F."/>
            <person name="Keeling P."/>
            <person name="Hampl V."/>
        </authorList>
    </citation>
    <scope>NUCLEOTIDE SEQUENCE [LARGE SCALE GENOMIC DNA]</scope>
    <source>
        <strain evidence="4">ST1C</strain>
    </source>
</reference>
<dbReference type="Proteomes" id="UP000324800">
    <property type="component" value="Unassembled WGS sequence"/>
</dbReference>
<dbReference type="Pfam" id="PF02338">
    <property type="entry name" value="OTU"/>
    <property type="match status" value="1"/>
</dbReference>
<dbReference type="InterPro" id="IPR003323">
    <property type="entry name" value="OTU_dom"/>
</dbReference>
<feature type="domain" description="OTU" evidence="2">
    <location>
        <begin position="447"/>
        <end position="526"/>
    </location>
</feature>
<accession>A0A5J4UYK4</accession>
<dbReference type="EMBL" id="SNRW01011350">
    <property type="protein sequence ID" value="KAA6375280.1"/>
    <property type="molecule type" value="Genomic_DNA"/>
</dbReference>
<dbReference type="AlphaFoldDB" id="A0A5J4UYK4"/>
<dbReference type="CDD" id="cd22758">
    <property type="entry name" value="OTU_232R-like"/>
    <property type="match status" value="1"/>
</dbReference>
<evidence type="ECO:0000256" key="1">
    <source>
        <dbReference type="SAM" id="MobiDB-lite"/>
    </source>
</evidence>
<feature type="domain" description="DDE-1" evidence="3">
    <location>
        <begin position="114"/>
        <end position="293"/>
    </location>
</feature>
<feature type="region of interest" description="Disordered" evidence="1">
    <location>
        <begin position="325"/>
        <end position="406"/>
    </location>
</feature>
<comment type="caution">
    <text evidence="4">The sequence shown here is derived from an EMBL/GenBank/DDBJ whole genome shotgun (WGS) entry which is preliminary data.</text>
</comment>
<dbReference type="InterPro" id="IPR038765">
    <property type="entry name" value="Papain-like_cys_pep_sf"/>
</dbReference>
<dbReference type="GO" id="GO:0003676">
    <property type="term" value="F:nucleic acid binding"/>
    <property type="evidence" value="ECO:0007669"/>
    <property type="project" value="InterPro"/>
</dbReference>